<evidence type="ECO:0000259" key="3">
    <source>
        <dbReference type="SMART" id="SM00858"/>
    </source>
</evidence>
<dbReference type="InterPro" id="IPR044144">
    <property type="entry name" value="SAF_UxaA/GarD"/>
</dbReference>
<feature type="domain" description="SAF" evidence="3">
    <location>
        <begin position="11"/>
        <end position="82"/>
    </location>
</feature>
<accession>A0A1I3GBA3</accession>
<dbReference type="CDD" id="cd11613">
    <property type="entry name" value="SAF_AH_GD"/>
    <property type="match status" value="1"/>
</dbReference>
<evidence type="ECO:0000313" key="5">
    <source>
        <dbReference type="Proteomes" id="UP000183639"/>
    </source>
</evidence>
<dbReference type="SMART" id="SM00858">
    <property type="entry name" value="SAF"/>
    <property type="match status" value="1"/>
</dbReference>
<sequence length="503" mass="54059">MKKYLQIHPQDNVAVAIESFQPGEAIAAGAKTITVKESIPAGHKVAIAPISRGSDVVKYGFPIGAAKVNIEPGEWVHTERLQSKLAGLVDYRYEPKKNSAWQPDGFAPKEKSFWGYERPDGQVGIRNEVWIIPTVGCVNAIAREIESRAQAMLTGEEHIDGIFAFNHPYGCSQIDEDLEKTQQFLASLVHHPNAGAVLVLSLGCENNTLASMQKAIGSFAAGRVKFLVCQDCEDEIEAGVAAIRELIDYADKCQRTLQPASKLVIGLKCGGSDGFSGITANALAGQVSNIVAAAGGTAILTEVPEMFGAETLLMNRAVNEEIFQKIVQLINGFKEYYMRYGKQINENPSPGNKAGGITTLEEKSLGCVQKGGVALVTDVLAYGQRVKNKTQGLLLLESPGNDLVAANALAAAGAQLILFTTGRGTPFAAPVPTVKIASNSKLATRKKNWLDFNAGMLLEGASLEELGERFWNYMLAVASGQEKTVSEHLDKHELAIFKDGVCL</sequence>
<name>A0A1I3GBA3_SELRU</name>
<gene>
    <name evidence="4" type="ORF">SAMN04487861_12135</name>
</gene>
<dbReference type="Gene3D" id="2.30.130.110">
    <property type="match status" value="1"/>
</dbReference>
<evidence type="ECO:0000256" key="2">
    <source>
        <dbReference type="ARBA" id="ARBA00023239"/>
    </source>
</evidence>
<evidence type="ECO:0000256" key="1">
    <source>
        <dbReference type="ARBA" id="ARBA00010986"/>
    </source>
</evidence>
<dbReference type="Pfam" id="PF04295">
    <property type="entry name" value="GD_AH_second"/>
    <property type="match status" value="1"/>
</dbReference>
<dbReference type="InterPro" id="IPR007392">
    <property type="entry name" value="GD_AH_second"/>
</dbReference>
<dbReference type="InterPro" id="IPR013974">
    <property type="entry name" value="SAF"/>
</dbReference>
<evidence type="ECO:0000313" key="4">
    <source>
        <dbReference type="EMBL" id="SFI20778.1"/>
    </source>
</evidence>
<dbReference type="GO" id="GO:0019698">
    <property type="term" value="P:D-galacturonate catabolic process"/>
    <property type="evidence" value="ECO:0007669"/>
    <property type="project" value="TreeGrafter"/>
</dbReference>
<dbReference type="Pfam" id="PF08666">
    <property type="entry name" value="SAF"/>
    <property type="match status" value="1"/>
</dbReference>
<dbReference type="PANTHER" id="PTHR30536">
    <property type="entry name" value="ALTRONATE/GALACTARATE DEHYDRATASE"/>
    <property type="match status" value="1"/>
</dbReference>
<comment type="similarity">
    <text evidence="1">Belongs to the UxaA family.</text>
</comment>
<proteinExistence type="inferred from homology"/>
<dbReference type="PANTHER" id="PTHR30536:SF5">
    <property type="entry name" value="ALTRONATE DEHYDRATASE"/>
    <property type="match status" value="1"/>
</dbReference>
<dbReference type="OrthoDB" id="9804574at2"/>
<dbReference type="InterPro" id="IPR052172">
    <property type="entry name" value="UxaA_altronate/galactarate_dh"/>
</dbReference>
<dbReference type="GO" id="GO:0016787">
    <property type="term" value="F:hydrolase activity"/>
    <property type="evidence" value="ECO:0007669"/>
    <property type="project" value="UniProtKB-KW"/>
</dbReference>
<dbReference type="Proteomes" id="UP000183639">
    <property type="component" value="Unassembled WGS sequence"/>
</dbReference>
<dbReference type="EMBL" id="FOQK01000021">
    <property type="protein sequence ID" value="SFI20778.1"/>
    <property type="molecule type" value="Genomic_DNA"/>
</dbReference>
<dbReference type="GO" id="GO:0016829">
    <property type="term" value="F:lyase activity"/>
    <property type="evidence" value="ECO:0007669"/>
    <property type="project" value="UniProtKB-KW"/>
</dbReference>
<keyword evidence="4" id="KW-0378">Hydrolase</keyword>
<dbReference type="Pfam" id="PF20629">
    <property type="entry name" value="GD_AH_C"/>
    <property type="match status" value="1"/>
</dbReference>
<keyword evidence="2" id="KW-0456">Lyase</keyword>
<dbReference type="RefSeq" id="WP_075444892.1">
    <property type="nucleotide sequence ID" value="NZ_FOQK01000021.1"/>
</dbReference>
<organism evidence="4 5">
    <name type="scientific">Selenomonas ruminantium</name>
    <dbReference type="NCBI Taxonomy" id="971"/>
    <lineage>
        <taxon>Bacteria</taxon>
        <taxon>Bacillati</taxon>
        <taxon>Bacillota</taxon>
        <taxon>Negativicutes</taxon>
        <taxon>Selenomonadales</taxon>
        <taxon>Selenomonadaceae</taxon>
        <taxon>Selenomonas</taxon>
    </lineage>
</organism>
<dbReference type="AlphaFoldDB" id="A0A1I3GBA3"/>
<protein>
    <submittedName>
        <fullName evidence="4">Altronate hydrolase</fullName>
    </submittedName>
</protein>
<dbReference type="InterPro" id="IPR048332">
    <property type="entry name" value="GD_AH_C"/>
</dbReference>
<reference evidence="4 5" key="1">
    <citation type="submission" date="2016-10" db="EMBL/GenBank/DDBJ databases">
        <authorList>
            <person name="de Groot N.N."/>
        </authorList>
    </citation>
    <scope>NUCLEOTIDE SEQUENCE [LARGE SCALE GENOMIC DNA]</scope>
    <source>
        <strain evidence="4 5">Z108</strain>
    </source>
</reference>